<dbReference type="EMBL" id="LS483515">
    <property type="protein sequence ID" value="SRX71078.1"/>
    <property type="molecule type" value="Genomic_DNA"/>
</dbReference>
<name>A0AB38GDS8_MYCMC</name>
<dbReference type="Proteomes" id="UP000290347">
    <property type="component" value="Chromosome"/>
</dbReference>
<feature type="region of interest" description="Disordered" evidence="2">
    <location>
        <begin position="171"/>
        <end position="193"/>
    </location>
</feature>
<keyword evidence="3" id="KW-0472">Membrane</keyword>
<feature type="coiled-coil region" evidence="1">
    <location>
        <begin position="308"/>
        <end position="335"/>
    </location>
</feature>
<gene>
    <name evidence="4" type="ORF">MMC68T_00089</name>
</gene>
<feature type="coiled-coil region" evidence="1">
    <location>
        <begin position="6"/>
        <end position="51"/>
    </location>
</feature>
<sequence>MLKTNIKSESIKAKQTLEDLKELLEESKSLFDQSNKKADEHNKEVAKASELQKKIEAIFKDLNIKKELIDSLPTIENEKQTTKQDYDNQIKEEKDFIKEMDEDDKLIKRILDDLVSDKNFSEWYVYSDRLIDGFNHQYIARLKDAMWSNRHEKTRINKLVKELEKEQKEKLDQLEKTKNEAEKAKKEVPMLEEKSKEMQAELEKTNKHLLEINDQAAQNNEDLKMYKDEVQKFEQALEFVVKKEAELSKKLSEQNKQLTNLLAQKQEIEKALSELEISTAKTISDATLKHDKEILKIDKLAYQKETSINKKIDELEKLITKIEEVIKEIQKQLVKNKKVKLLKVCIYTGWFCFFFFFLQSNILKVCKSKINKYKY</sequence>
<keyword evidence="3" id="KW-0812">Transmembrane</keyword>
<organism evidence="4 5">
    <name type="scientific">Mycoplasma mycoides subsp. capri</name>
    <dbReference type="NCBI Taxonomy" id="40477"/>
    <lineage>
        <taxon>Bacteria</taxon>
        <taxon>Bacillati</taxon>
        <taxon>Mycoplasmatota</taxon>
        <taxon>Mollicutes</taxon>
        <taxon>Mycoplasmataceae</taxon>
        <taxon>Mycoplasma</taxon>
    </lineage>
</organism>
<feature type="transmembrane region" description="Helical" evidence="3">
    <location>
        <begin position="341"/>
        <end position="358"/>
    </location>
</feature>
<accession>A0AB38GDS8</accession>
<evidence type="ECO:0000256" key="1">
    <source>
        <dbReference type="SAM" id="Coils"/>
    </source>
</evidence>
<dbReference type="RefSeq" id="WP_020862483.1">
    <property type="nucleotide sequence ID" value="NZ_CP012387.1"/>
</dbReference>
<protein>
    <recommendedName>
        <fullName evidence="6">Chromosome partition protein Smc</fullName>
    </recommendedName>
</protein>
<dbReference type="AlphaFoldDB" id="A0AB38GDS8"/>
<evidence type="ECO:0000313" key="4">
    <source>
        <dbReference type="EMBL" id="SRX71078.1"/>
    </source>
</evidence>
<reference evidence="4 5" key="1">
    <citation type="submission" date="2018-05" db="EMBL/GenBank/DDBJ databases">
        <authorList>
            <person name="Falquet L."/>
            <person name="Falquet L."/>
        </authorList>
    </citation>
    <scope>NUCLEOTIDE SEQUENCE [LARGE SCALE GENOMIC DNA]</scope>
    <source>
        <strain evidence="4 5">GM12</strain>
    </source>
</reference>
<evidence type="ECO:0000256" key="2">
    <source>
        <dbReference type="SAM" id="MobiDB-lite"/>
    </source>
</evidence>
<evidence type="ECO:0000313" key="5">
    <source>
        <dbReference type="Proteomes" id="UP000290347"/>
    </source>
</evidence>
<keyword evidence="1" id="KW-0175">Coiled coil</keyword>
<evidence type="ECO:0008006" key="6">
    <source>
        <dbReference type="Google" id="ProtNLM"/>
    </source>
</evidence>
<keyword evidence="3" id="KW-1133">Transmembrane helix</keyword>
<proteinExistence type="predicted"/>
<evidence type="ECO:0000256" key="3">
    <source>
        <dbReference type="SAM" id="Phobius"/>
    </source>
</evidence>